<feature type="binding site" evidence="8">
    <location>
        <begin position="107"/>
        <end position="108"/>
    </location>
    <ligand>
        <name>beta-D-galactose</name>
        <dbReference type="ChEBI" id="CHEBI:27667"/>
    </ligand>
</feature>
<evidence type="ECO:0000313" key="11">
    <source>
        <dbReference type="Proteomes" id="UP000520156"/>
    </source>
</evidence>
<keyword evidence="9" id="KW-0732">Signal</keyword>
<dbReference type="Pfam" id="PF01263">
    <property type="entry name" value="Aldose_epim"/>
    <property type="match status" value="1"/>
</dbReference>
<dbReference type="InterPro" id="IPR014718">
    <property type="entry name" value="GH-type_carb-bd"/>
</dbReference>
<dbReference type="EC" id="5.1.3.3" evidence="5"/>
<evidence type="ECO:0000256" key="7">
    <source>
        <dbReference type="PIRSR" id="PIRSR005096-2"/>
    </source>
</evidence>
<dbReference type="GO" id="GO:0004034">
    <property type="term" value="F:aldose 1-epimerase activity"/>
    <property type="evidence" value="ECO:0007669"/>
    <property type="project" value="UniProtKB-EC"/>
</dbReference>
<keyword evidence="11" id="KW-1185">Reference proteome</keyword>
<dbReference type="AlphaFoldDB" id="A0A7X1F9K4"/>
<dbReference type="CDD" id="cd09019">
    <property type="entry name" value="galactose_mutarotase_like"/>
    <property type="match status" value="1"/>
</dbReference>
<dbReference type="GO" id="GO:0006006">
    <property type="term" value="P:glucose metabolic process"/>
    <property type="evidence" value="ECO:0007669"/>
    <property type="project" value="TreeGrafter"/>
</dbReference>
<evidence type="ECO:0000256" key="1">
    <source>
        <dbReference type="ARBA" id="ARBA00005028"/>
    </source>
</evidence>
<keyword evidence="4 5" id="KW-0119">Carbohydrate metabolism</keyword>
<dbReference type="EMBL" id="JACLAU010000030">
    <property type="protein sequence ID" value="MBC2652943.1"/>
    <property type="molecule type" value="Genomic_DNA"/>
</dbReference>
<evidence type="ECO:0000256" key="2">
    <source>
        <dbReference type="ARBA" id="ARBA00006206"/>
    </source>
</evidence>
<dbReference type="PROSITE" id="PS51257">
    <property type="entry name" value="PROKAR_LIPOPROTEIN"/>
    <property type="match status" value="1"/>
</dbReference>
<dbReference type="UniPathway" id="UPA00242"/>
<keyword evidence="3 5" id="KW-0413">Isomerase</keyword>
<dbReference type="SUPFAM" id="SSF74650">
    <property type="entry name" value="Galactose mutarotase-like"/>
    <property type="match status" value="1"/>
</dbReference>
<comment type="pathway">
    <text evidence="1 5">Carbohydrate metabolism; hexose metabolism.</text>
</comment>
<dbReference type="PIRSF" id="PIRSF005096">
    <property type="entry name" value="GALM"/>
    <property type="match status" value="1"/>
</dbReference>
<accession>A0A7X1F9K4</accession>
<dbReference type="InterPro" id="IPR008183">
    <property type="entry name" value="Aldose_1/G6P_1-epimerase"/>
</dbReference>
<protein>
    <recommendedName>
        <fullName evidence="5">Aldose 1-epimerase</fullName>
        <ecNumber evidence="5">5.1.3.3</ecNumber>
    </recommendedName>
</protein>
<name>A0A7X1F9K4_9SPHN</name>
<evidence type="ECO:0000313" key="10">
    <source>
        <dbReference type="EMBL" id="MBC2652943.1"/>
    </source>
</evidence>
<dbReference type="InterPro" id="IPR011013">
    <property type="entry name" value="Gal_mutarotase_sf_dom"/>
</dbReference>
<organism evidence="10 11">
    <name type="scientific">Novosphingobium aerophilum</name>
    <dbReference type="NCBI Taxonomy" id="2839843"/>
    <lineage>
        <taxon>Bacteria</taxon>
        <taxon>Pseudomonadati</taxon>
        <taxon>Pseudomonadota</taxon>
        <taxon>Alphaproteobacteria</taxon>
        <taxon>Sphingomonadales</taxon>
        <taxon>Sphingomonadaceae</taxon>
        <taxon>Novosphingobium</taxon>
    </lineage>
</organism>
<dbReference type="InterPro" id="IPR015443">
    <property type="entry name" value="Aldose_1-epimerase"/>
</dbReference>
<dbReference type="PANTHER" id="PTHR10091">
    <property type="entry name" value="ALDOSE-1-EPIMERASE"/>
    <property type="match status" value="1"/>
</dbReference>
<dbReference type="RefSeq" id="WP_185684331.1">
    <property type="nucleotide sequence ID" value="NZ_JACLAU010000030.1"/>
</dbReference>
<dbReference type="Proteomes" id="UP000520156">
    <property type="component" value="Unassembled WGS sequence"/>
</dbReference>
<feature type="active site" description="Proton donor" evidence="6">
    <location>
        <position position="207"/>
    </location>
</feature>
<proteinExistence type="inferred from homology"/>
<gene>
    <name evidence="10" type="ORF">H7F49_14695</name>
</gene>
<dbReference type="NCBIfam" id="NF008277">
    <property type="entry name" value="PRK11055.1"/>
    <property type="match status" value="1"/>
</dbReference>
<dbReference type="Gene3D" id="2.70.98.10">
    <property type="match status" value="1"/>
</dbReference>
<comment type="similarity">
    <text evidence="2 5">Belongs to the aldose epimerase family.</text>
</comment>
<evidence type="ECO:0000256" key="8">
    <source>
        <dbReference type="PIRSR" id="PIRSR005096-3"/>
    </source>
</evidence>
<dbReference type="PANTHER" id="PTHR10091:SF0">
    <property type="entry name" value="GALACTOSE MUTAROTASE"/>
    <property type="match status" value="1"/>
</dbReference>
<dbReference type="GO" id="GO:0030246">
    <property type="term" value="F:carbohydrate binding"/>
    <property type="evidence" value="ECO:0007669"/>
    <property type="project" value="InterPro"/>
</dbReference>
<evidence type="ECO:0000256" key="9">
    <source>
        <dbReference type="SAM" id="SignalP"/>
    </source>
</evidence>
<dbReference type="GO" id="GO:0005737">
    <property type="term" value="C:cytoplasm"/>
    <property type="evidence" value="ECO:0007669"/>
    <property type="project" value="TreeGrafter"/>
</dbReference>
<comment type="catalytic activity">
    <reaction evidence="5">
        <text>alpha-D-glucose = beta-D-glucose</text>
        <dbReference type="Rhea" id="RHEA:10264"/>
        <dbReference type="ChEBI" id="CHEBI:15903"/>
        <dbReference type="ChEBI" id="CHEBI:17925"/>
        <dbReference type="EC" id="5.1.3.3"/>
    </reaction>
</comment>
<sequence length="383" mass="39942">MKRKGFGGAAVLTLGLALASACGPAAAATADRSVDGQLADGTPAETVLLAAANGVTARVLAYGATLQSYALPDRQGQMADVILGHDHPAQYEARQDFFGATVGRYANRIARGTFTIDGRTYHLPLNNGENSLHGGGQGFDRRTWTIESVVSTPQAAVTLALTSPSGDQGYPGEVKARVTYALDDKGALTITMTASSSAPTIINMTNHALFNLAGQCSAQGATGNRLTIPAGRYTPVNATLIPTGALAAVQGTPFDFRAGKSLADGLRAGTDPQILVGRGFDHNWVLDKGVTAQPELVARAEDPVSGRALEVLSTEPGLQMYTGNFLDGTNAGKGGCLYRMGDGFALEPQRFPDTPNQPAFGSARLDPGQTYRHVMLLRPAVAK</sequence>
<evidence type="ECO:0000256" key="4">
    <source>
        <dbReference type="ARBA" id="ARBA00023277"/>
    </source>
</evidence>
<comment type="caution">
    <text evidence="10">The sequence shown here is derived from an EMBL/GenBank/DDBJ whole genome shotgun (WGS) entry which is preliminary data.</text>
</comment>
<evidence type="ECO:0000256" key="3">
    <source>
        <dbReference type="ARBA" id="ARBA00023235"/>
    </source>
</evidence>
<feature type="active site" description="Proton acceptor" evidence="6">
    <location>
        <position position="347"/>
    </location>
</feature>
<dbReference type="InterPro" id="IPR047215">
    <property type="entry name" value="Galactose_mutarotase-like"/>
</dbReference>
<evidence type="ECO:0000256" key="5">
    <source>
        <dbReference type="PIRNR" id="PIRNR005096"/>
    </source>
</evidence>
<evidence type="ECO:0000256" key="6">
    <source>
        <dbReference type="PIRSR" id="PIRSR005096-1"/>
    </source>
</evidence>
<feature type="chain" id="PRO_5030842795" description="Aldose 1-epimerase" evidence="9">
    <location>
        <begin position="28"/>
        <end position="383"/>
    </location>
</feature>
<feature type="binding site" evidence="7">
    <location>
        <position position="281"/>
    </location>
    <ligand>
        <name>beta-D-galactose</name>
        <dbReference type="ChEBI" id="CHEBI:27667"/>
    </ligand>
</feature>
<feature type="signal peptide" evidence="9">
    <location>
        <begin position="1"/>
        <end position="27"/>
    </location>
</feature>
<reference evidence="10 11" key="1">
    <citation type="submission" date="2020-08" db="EMBL/GenBank/DDBJ databases">
        <title>The genome sequence of Novosphingobium flavum 4Y4.</title>
        <authorList>
            <person name="Liu Y."/>
        </authorList>
    </citation>
    <scope>NUCLEOTIDE SEQUENCE [LARGE SCALE GENOMIC DNA]</scope>
    <source>
        <strain evidence="10 11">4Y4</strain>
    </source>
</reference>
<dbReference type="GO" id="GO:0033499">
    <property type="term" value="P:galactose catabolic process via UDP-galactose, Leloir pathway"/>
    <property type="evidence" value="ECO:0007669"/>
    <property type="project" value="TreeGrafter"/>
</dbReference>